<feature type="domain" description="MD-2-related lipid-recognition" evidence="3">
    <location>
        <begin position="21"/>
        <end position="175"/>
    </location>
</feature>
<keyword evidence="1 2" id="KW-0732">Signal</keyword>
<feature type="chain" id="PRO_5043853755" description="MD-2-related lipid-recognition domain-containing protein" evidence="2">
    <location>
        <begin position="18"/>
        <end position="179"/>
    </location>
</feature>
<proteinExistence type="predicted"/>
<dbReference type="EMBL" id="BPLR01010294">
    <property type="protein sequence ID" value="GIY38368.1"/>
    <property type="molecule type" value="Genomic_DNA"/>
</dbReference>
<dbReference type="InterPro" id="IPR028996">
    <property type="entry name" value="GM2-AP"/>
</dbReference>
<organism evidence="4 5">
    <name type="scientific">Caerostris extrusa</name>
    <name type="common">Bark spider</name>
    <name type="synonym">Caerostris bankana</name>
    <dbReference type="NCBI Taxonomy" id="172846"/>
    <lineage>
        <taxon>Eukaryota</taxon>
        <taxon>Metazoa</taxon>
        <taxon>Ecdysozoa</taxon>
        <taxon>Arthropoda</taxon>
        <taxon>Chelicerata</taxon>
        <taxon>Arachnida</taxon>
        <taxon>Araneae</taxon>
        <taxon>Araneomorphae</taxon>
        <taxon>Entelegynae</taxon>
        <taxon>Araneoidea</taxon>
        <taxon>Araneidae</taxon>
        <taxon>Caerostris</taxon>
    </lineage>
</organism>
<protein>
    <recommendedName>
        <fullName evidence="3">MD-2-related lipid-recognition domain-containing protein</fullName>
    </recommendedName>
</protein>
<evidence type="ECO:0000313" key="5">
    <source>
        <dbReference type="Proteomes" id="UP001054945"/>
    </source>
</evidence>
<comment type="caution">
    <text evidence="4">The sequence shown here is derived from an EMBL/GenBank/DDBJ whole genome shotgun (WGS) entry which is preliminary data.</text>
</comment>
<sequence length="179" mass="19782">MIKIVLLTLACIGLTHAVITFESCMKKNTEPIGIVRYFNVTPDPPSFSRNVTVNVDVDLFKDVPDNALVKTNIYKVTGIFGIPIPAPCILGLGSCTVPYCKFLEQFKDQACPFFPSGTPCDCPIKANKFTGQDVTIVPPNLGALIKFVASGQFRIEFRLLEKDTRKELMCYIFKGKALP</sequence>
<gene>
    <name evidence="4" type="primary">AVEN_199769_1</name>
    <name evidence="4" type="ORF">CEXT_382531</name>
</gene>
<keyword evidence="5" id="KW-1185">Reference proteome</keyword>
<dbReference type="GO" id="GO:0009898">
    <property type="term" value="C:cytoplasmic side of plasma membrane"/>
    <property type="evidence" value="ECO:0007669"/>
    <property type="project" value="TreeGrafter"/>
</dbReference>
<dbReference type="InterPro" id="IPR003172">
    <property type="entry name" value="ML_dom"/>
</dbReference>
<name>A0AAV4SVI8_CAEEX</name>
<dbReference type="Pfam" id="PF02221">
    <property type="entry name" value="E1_DerP2_DerF2"/>
    <property type="match status" value="1"/>
</dbReference>
<dbReference type="Proteomes" id="UP001054945">
    <property type="component" value="Unassembled WGS sequence"/>
</dbReference>
<dbReference type="PANTHER" id="PTHR17357:SF0">
    <property type="entry name" value="GANGLIOSIDE GM2 ACTIVATOR"/>
    <property type="match status" value="1"/>
</dbReference>
<evidence type="ECO:0000256" key="2">
    <source>
        <dbReference type="SAM" id="SignalP"/>
    </source>
</evidence>
<dbReference type="GO" id="GO:0006689">
    <property type="term" value="P:ganglioside catabolic process"/>
    <property type="evidence" value="ECO:0007669"/>
    <property type="project" value="InterPro"/>
</dbReference>
<accession>A0AAV4SVI8</accession>
<dbReference type="AlphaFoldDB" id="A0AAV4SVI8"/>
<dbReference type="Gene3D" id="2.70.220.10">
    <property type="entry name" value="Ganglioside GM2 activator"/>
    <property type="match status" value="1"/>
</dbReference>
<evidence type="ECO:0000313" key="4">
    <source>
        <dbReference type="EMBL" id="GIY38368.1"/>
    </source>
</evidence>
<reference evidence="4 5" key="1">
    <citation type="submission" date="2021-06" db="EMBL/GenBank/DDBJ databases">
        <title>Caerostris extrusa draft genome.</title>
        <authorList>
            <person name="Kono N."/>
            <person name="Arakawa K."/>
        </authorList>
    </citation>
    <scope>NUCLEOTIDE SEQUENCE [LARGE SCALE GENOMIC DNA]</scope>
</reference>
<dbReference type="SUPFAM" id="SSF63707">
    <property type="entry name" value="Ganglioside M2 (gm2) activator"/>
    <property type="match status" value="1"/>
</dbReference>
<evidence type="ECO:0000256" key="1">
    <source>
        <dbReference type="ARBA" id="ARBA00022729"/>
    </source>
</evidence>
<dbReference type="InterPro" id="IPR036846">
    <property type="entry name" value="GM2-AP_sf"/>
</dbReference>
<dbReference type="SMART" id="SM00737">
    <property type="entry name" value="ML"/>
    <property type="match status" value="1"/>
</dbReference>
<feature type="signal peptide" evidence="2">
    <location>
        <begin position="1"/>
        <end position="17"/>
    </location>
</feature>
<dbReference type="PANTHER" id="PTHR17357">
    <property type="entry name" value="GM2 GANGLIOSIDE ACTIVATOR PROTEIN"/>
    <property type="match status" value="1"/>
</dbReference>
<dbReference type="GO" id="GO:0008047">
    <property type="term" value="F:enzyme activator activity"/>
    <property type="evidence" value="ECO:0007669"/>
    <property type="project" value="InterPro"/>
</dbReference>
<dbReference type="GO" id="GO:0005319">
    <property type="term" value="F:lipid transporter activity"/>
    <property type="evidence" value="ECO:0007669"/>
    <property type="project" value="TreeGrafter"/>
</dbReference>
<evidence type="ECO:0000259" key="3">
    <source>
        <dbReference type="SMART" id="SM00737"/>
    </source>
</evidence>